<comment type="similarity">
    <text evidence="1">Belongs to the AB hydrolase superfamily. AB hydrolase 2 family.</text>
</comment>
<dbReference type="Pfam" id="PF02230">
    <property type="entry name" value="Abhydrolase_2"/>
    <property type="match status" value="1"/>
</dbReference>
<sequence length="280" mass="30627">MASPTPNSLPSLSIDPTAPHQHTHTVVFLHGRGDTARDFAATVGSLPDSRGRRLGNVFPTFRWVFPQAPTRSLAADPRTSWPQWFDVWNTRDSSDNEALQAPGLRESVPLVRDILAAEAARLGGRWDRVVLAGISMGAATGAHVLLNLDVPAQGGRRLGAFLGFSCRCPFVGRSLEEMRQVLGIADGVPEHSEVVCRTPVLLEHCVDDPLVLLRNGHGMRETLRGFGAQVEWREYPSGGHWFNAPAGVDDAIAFLTEHVLETPAMLGMPLRRCRKLRPTP</sequence>
<dbReference type="Proteomes" id="UP001295740">
    <property type="component" value="Unassembled WGS sequence"/>
</dbReference>
<evidence type="ECO:0000256" key="1">
    <source>
        <dbReference type="ARBA" id="ARBA00006499"/>
    </source>
</evidence>
<dbReference type="AlphaFoldDB" id="A0AAI8VNF4"/>
<dbReference type="EMBL" id="CAUWAG010000018">
    <property type="protein sequence ID" value="CAJ2511051.1"/>
    <property type="molecule type" value="Genomic_DNA"/>
</dbReference>
<dbReference type="InterPro" id="IPR003140">
    <property type="entry name" value="PLipase/COase/thioEstase"/>
</dbReference>
<gene>
    <name evidence="3" type="ORF">KHLLAP_LOCUS11519</name>
</gene>
<dbReference type="GO" id="GO:0008474">
    <property type="term" value="F:palmitoyl-(protein) hydrolase activity"/>
    <property type="evidence" value="ECO:0007669"/>
    <property type="project" value="TreeGrafter"/>
</dbReference>
<protein>
    <submittedName>
        <fullName evidence="3">Uu.00g066760.m01.CDS01</fullName>
    </submittedName>
</protein>
<name>A0AAI8VNF4_9PEZI</name>
<comment type="caution">
    <text evidence="3">The sequence shown here is derived from an EMBL/GenBank/DDBJ whole genome shotgun (WGS) entry which is preliminary data.</text>
</comment>
<proteinExistence type="inferred from homology"/>
<keyword evidence="4" id="KW-1185">Reference proteome</keyword>
<dbReference type="SUPFAM" id="SSF53474">
    <property type="entry name" value="alpha/beta-Hydrolases"/>
    <property type="match status" value="1"/>
</dbReference>
<dbReference type="InterPro" id="IPR029058">
    <property type="entry name" value="AB_hydrolase_fold"/>
</dbReference>
<dbReference type="GO" id="GO:0005737">
    <property type="term" value="C:cytoplasm"/>
    <property type="evidence" value="ECO:0007669"/>
    <property type="project" value="TreeGrafter"/>
</dbReference>
<reference evidence="3" key="1">
    <citation type="submission" date="2023-10" db="EMBL/GenBank/DDBJ databases">
        <authorList>
            <person name="Hackl T."/>
        </authorList>
    </citation>
    <scope>NUCLEOTIDE SEQUENCE</scope>
</reference>
<dbReference type="PANTHER" id="PTHR10655:SF63">
    <property type="entry name" value="PHOSPHOLIPASE_CARBOXYLESTERASE_THIOESTERASE DOMAIN-CONTAINING PROTEIN"/>
    <property type="match status" value="1"/>
</dbReference>
<evidence type="ECO:0000313" key="4">
    <source>
        <dbReference type="Proteomes" id="UP001295740"/>
    </source>
</evidence>
<dbReference type="GO" id="GO:0052689">
    <property type="term" value="F:carboxylic ester hydrolase activity"/>
    <property type="evidence" value="ECO:0007669"/>
    <property type="project" value="TreeGrafter"/>
</dbReference>
<evidence type="ECO:0000313" key="3">
    <source>
        <dbReference type="EMBL" id="CAJ2511051.1"/>
    </source>
</evidence>
<evidence type="ECO:0000259" key="2">
    <source>
        <dbReference type="Pfam" id="PF02230"/>
    </source>
</evidence>
<dbReference type="InterPro" id="IPR050565">
    <property type="entry name" value="LYPA1-2/EST-like"/>
</dbReference>
<dbReference type="Gene3D" id="3.40.50.1820">
    <property type="entry name" value="alpha/beta hydrolase"/>
    <property type="match status" value="1"/>
</dbReference>
<dbReference type="PANTHER" id="PTHR10655">
    <property type="entry name" value="LYSOPHOSPHOLIPASE-RELATED"/>
    <property type="match status" value="1"/>
</dbReference>
<organism evidence="3 4">
    <name type="scientific">Anthostomella pinea</name>
    <dbReference type="NCBI Taxonomy" id="933095"/>
    <lineage>
        <taxon>Eukaryota</taxon>
        <taxon>Fungi</taxon>
        <taxon>Dikarya</taxon>
        <taxon>Ascomycota</taxon>
        <taxon>Pezizomycotina</taxon>
        <taxon>Sordariomycetes</taxon>
        <taxon>Xylariomycetidae</taxon>
        <taxon>Xylariales</taxon>
        <taxon>Xylariaceae</taxon>
        <taxon>Anthostomella</taxon>
    </lineage>
</organism>
<feature type="domain" description="Phospholipase/carboxylesterase/thioesterase" evidence="2">
    <location>
        <begin position="20"/>
        <end position="256"/>
    </location>
</feature>
<accession>A0AAI8VNF4</accession>